<gene>
    <name evidence="1" type="ORF">NCTC503_01304</name>
</gene>
<evidence type="ECO:0000313" key="2">
    <source>
        <dbReference type="Proteomes" id="UP000308489"/>
    </source>
</evidence>
<dbReference type="Proteomes" id="UP000308489">
    <property type="component" value="Chromosome 1"/>
</dbReference>
<reference evidence="1 2" key="1">
    <citation type="submission" date="2019-05" db="EMBL/GenBank/DDBJ databases">
        <authorList>
            <consortium name="Pathogen Informatics"/>
        </authorList>
    </citation>
    <scope>NUCLEOTIDE SEQUENCE [LARGE SCALE GENOMIC DNA]</scope>
    <source>
        <strain evidence="1 2">NCTC503</strain>
    </source>
</reference>
<name>A0A4V6KD47_HATHI</name>
<keyword evidence="2" id="KW-1185">Reference proteome</keyword>
<proteinExistence type="predicted"/>
<evidence type="ECO:0000313" key="1">
    <source>
        <dbReference type="EMBL" id="VTQ88867.1"/>
    </source>
</evidence>
<protein>
    <submittedName>
        <fullName evidence="1">Putative PemI</fullName>
    </submittedName>
</protein>
<dbReference type="RefSeq" id="WP_179951326.1">
    <property type="nucleotide sequence ID" value="NZ_CBCRUQ010000017.1"/>
</dbReference>
<dbReference type="KEGG" id="hhw:NCTC503_01304"/>
<sequence>MQKRILNVSLVKSGSGSTTGRVVLPSLWLKEMGISQEDRAVKVLFDGEEIRIMKNISTIEDIKEMLQVEGTGDMSEEELDIIDKVVNRAYDGVEEDREFLLEALNAVHGAGAFKGKAMHPDWNLQTVYDILVEGEWHYMHE</sequence>
<accession>A0A4V6KD47</accession>
<dbReference type="EMBL" id="LR590481">
    <property type="protein sequence ID" value="VTQ88867.1"/>
    <property type="molecule type" value="Genomic_DNA"/>
</dbReference>
<dbReference type="AlphaFoldDB" id="A0A4V6KD47"/>
<organism evidence="1 2">
    <name type="scientific">Hathewaya histolytica</name>
    <name type="common">Clostridium histolyticum</name>
    <dbReference type="NCBI Taxonomy" id="1498"/>
    <lineage>
        <taxon>Bacteria</taxon>
        <taxon>Bacillati</taxon>
        <taxon>Bacillota</taxon>
        <taxon>Clostridia</taxon>
        <taxon>Eubacteriales</taxon>
        <taxon>Clostridiaceae</taxon>
        <taxon>Hathewaya</taxon>
    </lineage>
</organism>